<dbReference type="Proteomes" id="UP000516645">
    <property type="component" value="Segment"/>
</dbReference>
<name>A0A7L7SPE5_9CAUD</name>
<dbReference type="RefSeq" id="YP_010110069.1">
    <property type="nucleotide sequence ID" value="NC_055867.1"/>
</dbReference>
<evidence type="ECO:0000256" key="1">
    <source>
        <dbReference type="SAM" id="MobiDB-lite"/>
    </source>
</evidence>
<organism evidence="2 3">
    <name type="scientific">Gordonia phage Clown</name>
    <dbReference type="NCBI Taxonomy" id="2759393"/>
    <lineage>
        <taxon>Viruses</taxon>
        <taxon>Duplodnaviria</taxon>
        <taxon>Heunggongvirae</taxon>
        <taxon>Uroviricota</taxon>
        <taxon>Caudoviricetes</taxon>
        <taxon>Stackebrandtviridae</taxon>
        <taxon>Frickvirinae</taxon>
        <taxon>Clownvirus</taxon>
        <taxon>Clownvirus clown</taxon>
    </lineage>
</organism>
<reference evidence="2 3" key="1">
    <citation type="submission" date="2020-07" db="EMBL/GenBank/DDBJ databases">
        <authorList>
            <person name="Bortz R.L."/>
            <person name="Bai C."/>
            <person name="Brody A."/>
            <person name="Douse D."/>
            <person name="Feder N.M."/>
            <person name="Fischer E."/>
            <person name="Kim I."/>
            <person name="Kornbau S."/>
            <person name="Malek C.E."/>
            <person name="Menendez J.A."/>
            <person name="Moore R.J."/>
            <person name="Pinkovsky V.I."/>
            <person name="Raghavan D."/>
            <person name="Reznik A.S."/>
            <person name="Sciarra A.R."/>
            <person name="Starinsky S.F."/>
            <person name="Vaughan O."/>
            <person name="Walker S.E."/>
            <person name="Wiemann J."/>
            <person name="Butela K.A."/>
            <person name="Garlena R.A."/>
            <person name="Russell D.A."/>
            <person name="Pope W.H."/>
            <person name="Jacobs-Sera D."/>
            <person name="Hatfull G.F."/>
        </authorList>
    </citation>
    <scope>NUCLEOTIDE SEQUENCE [LARGE SCALE GENOMIC DNA]</scope>
</reference>
<evidence type="ECO:0000313" key="2">
    <source>
        <dbReference type="EMBL" id="QOC56027.1"/>
    </source>
</evidence>
<dbReference type="GeneID" id="65128359"/>
<gene>
    <name evidence="2" type="primary">29</name>
    <name evidence="2" type="ORF">SEA_CLOWN_29</name>
</gene>
<proteinExistence type="predicted"/>
<evidence type="ECO:0000313" key="3">
    <source>
        <dbReference type="Proteomes" id="UP000516645"/>
    </source>
</evidence>
<dbReference type="KEGG" id="vg:65128359"/>
<protein>
    <submittedName>
        <fullName evidence="2">Uncharacterized protein</fullName>
    </submittedName>
</protein>
<sequence length="96" mass="9962">MSEITIKAEQHVGELEPGTVVTVERTPKIDQYIEQGRVTVVDPSKTLVNPTTGLEFEVPGGPGGGEGVELPAAPTEIVGDAAPKPSRKKPTTGDAS</sequence>
<dbReference type="EMBL" id="MT771343">
    <property type="protein sequence ID" value="QOC56027.1"/>
    <property type="molecule type" value="Genomic_DNA"/>
</dbReference>
<accession>A0A7L7SPE5</accession>
<feature type="region of interest" description="Disordered" evidence="1">
    <location>
        <begin position="76"/>
        <end position="96"/>
    </location>
</feature>
<keyword evidence="3" id="KW-1185">Reference proteome</keyword>